<proteinExistence type="predicted"/>
<evidence type="ECO:0000256" key="1">
    <source>
        <dbReference type="SAM" id="SignalP"/>
    </source>
</evidence>
<evidence type="ECO:0000259" key="2">
    <source>
        <dbReference type="Pfam" id="PF13577"/>
    </source>
</evidence>
<dbReference type="Gene3D" id="3.10.450.50">
    <property type="match status" value="1"/>
</dbReference>
<keyword evidence="1" id="KW-0732">Signal</keyword>
<dbReference type="OrthoDB" id="117186at2"/>
<keyword evidence="4" id="KW-1185">Reference proteome</keyword>
<dbReference type="Pfam" id="PF13577">
    <property type="entry name" value="SnoaL_4"/>
    <property type="match status" value="1"/>
</dbReference>
<organism evidence="3 4">
    <name type="scientific">Anditalea andensis</name>
    <dbReference type="NCBI Taxonomy" id="1048983"/>
    <lineage>
        <taxon>Bacteria</taxon>
        <taxon>Pseudomonadati</taxon>
        <taxon>Bacteroidota</taxon>
        <taxon>Cytophagia</taxon>
        <taxon>Cytophagales</taxon>
        <taxon>Cytophagaceae</taxon>
        <taxon>Anditalea</taxon>
    </lineage>
</organism>
<dbReference type="SUPFAM" id="SSF54427">
    <property type="entry name" value="NTF2-like"/>
    <property type="match status" value="1"/>
</dbReference>
<dbReference type="AlphaFoldDB" id="A0A074LG75"/>
<sequence length="153" mass="17572">MVKKLIVGTFLLFSILPLYAQQLQDKNEIQQVISNLFQGMRDKDQQLIEKSFHSEAVMHTAAQSPDGTKLGSNSVNEFINRVAVTPPETILDERIQDYHIQVDGDIASAWTPYRFYVNDGFSHCGVNSFQFIRIDGQWKITYVIDTRRKDNCN</sequence>
<dbReference type="EMBL" id="JMIH01000023">
    <property type="protein sequence ID" value="KEO72797.1"/>
    <property type="molecule type" value="Genomic_DNA"/>
</dbReference>
<evidence type="ECO:0000313" key="4">
    <source>
        <dbReference type="Proteomes" id="UP000027821"/>
    </source>
</evidence>
<dbReference type="RefSeq" id="WP_035075707.1">
    <property type="nucleotide sequence ID" value="NZ_JMIH01000023.1"/>
</dbReference>
<protein>
    <recommendedName>
        <fullName evidence="2">SnoaL-like domain-containing protein</fullName>
    </recommendedName>
</protein>
<reference evidence="3 4" key="1">
    <citation type="submission" date="2014-04" db="EMBL/GenBank/DDBJ databases">
        <title>Characterization and application of a salt tolerant electro-active bacterium.</title>
        <authorList>
            <person name="Yang L."/>
            <person name="Wei S."/>
            <person name="Tay Q.X.M."/>
        </authorList>
    </citation>
    <scope>NUCLEOTIDE SEQUENCE [LARGE SCALE GENOMIC DNA]</scope>
    <source>
        <strain evidence="3 4">LY1</strain>
    </source>
</reference>
<feature type="signal peptide" evidence="1">
    <location>
        <begin position="1"/>
        <end position="20"/>
    </location>
</feature>
<feature type="chain" id="PRO_5001698185" description="SnoaL-like domain-containing protein" evidence="1">
    <location>
        <begin position="21"/>
        <end position="153"/>
    </location>
</feature>
<gene>
    <name evidence="3" type="ORF">EL17_14285</name>
</gene>
<dbReference type="InterPro" id="IPR037401">
    <property type="entry name" value="SnoaL-like"/>
</dbReference>
<dbReference type="eggNOG" id="ENOG5032SDI">
    <property type="taxonomic scope" value="Bacteria"/>
</dbReference>
<dbReference type="Proteomes" id="UP000027821">
    <property type="component" value="Unassembled WGS sequence"/>
</dbReference>
<evidence type="ECO:0000313" key="3">
    <source>
        <dbReference type="EMBL" id="KEO72797.1"/>
    </source>
</evidence>
<accession>A0A074LG75</accession>
<feature type="domain" description="SnoaL-like" evidence="2">
    <location>
        <begin position="21"/>
        <end position="142"/>
    </location>
</feature>
<comment type="caution">
    <text evidence="3">The sequence shown here is derived from an EMBL/GenBank/DDBJ whole genome shotgun (WGS) entry which is preliminary data.</text>
</comment>
<dbReference type="STRING" id="1048983.EL17_14285"/>
<name>A0A074LG75_9BACT</name>
<dbReference type="InterPro" id="IPR032710">
    <property type="entry name" value="NTF2-like_dom_sf"/>
</dbReference>